<dbReference type="PANTHER" id="PTHR43386">
    <property type="entry name" value="OLIGOPEPTIDE TRANSPORT SYSTEM PERMEASE PROTEIN APPC"/>
    <property type="match status" value="1"/>
</dbReference>
<dbReference type="SUPFAM" id="SSF161098">
    <property type="entry name" value="MetI-like"/>
    <property type="match status" value="1"/>
</dbReference>
<evidence type="ECO:0000256" key="8">
    <source>
        <dbReference type="SAM" id="MobiDB-lite"/>
    </source>
</evidence>
<dbReference type="Gene3D" id="1.10.3720.10">
    <property type="entry name" value="MetI-like"/>
    <property type="match status" value="1"/>
</dbReference>
<dbReference type="RefSeq" id="WP_131156744.1">
    <property type="nucleotide sequence ID" value="NZ_CP036402.1"/>
</dbReference>
<evidence type="ECO:0000256" key="5">
    <source>
        <dbReference type="ARBA" id="ARBA00022989"/>
    </source>
</evidence>
<keyword evidence="2 7" id="KW-0813">Transport</keyword>
<name>A0A411YKM9_9ACTN</name>
<dbReference type="InterPro" id="IPR025966">
    <property type="entry name" value="OppC_N"/>
</dbReference>
<keyword evidence="11" id="KW-1185">Reference proteome</keyword>
<evidence type="ECO:0000313" key="10">
    <source>
        <dbReference type="EMBL" id="QBI21752.1"/>
    </source>
</evidence>
<dbReference type="CDD" id="cd06261">
    <property type="entry name" value="TM_PBP2"/>
    <property type="match status" value="1"/>
</dbReference>
<sequence length="379" mass="41117">MATSAEDQRNRVEAPAARTAEPFGAGPPAGPLGRRTRLRNRWRVFRQTFGENWLRFKKNRIGVVGLVLIVVFALMAVLHPILMTTVWEDDVYDPVTGHSAQEYEVTVVEEAGDIEDAATQLDLERVQLRHDPTAQVGDTVMIDEQPAPPSFAHPLGTDPLGRDVMSQLMFGAQIAFAMAAVAAITTVGLATLVGAIAAYYRGWTETVSMRIADLFLLLPAVPFLVFISAIYGINVVTLGLIFGIVSGLGPTAILLKSQALAVSVKPFIDAAKIAGASSRQVVFRHVIPNVLPLSFLSMMFTVSGAISAEAILSAFGLIDVPMSWGIMIQTADTAGYILRGFDFWWLLFPAGLAVTLLAFAFYLFGRGLDEVVNPRLRQN</sequence>
<evidence type="ECO:0000256" key="3">
    <source>
        <dbReference type="ARBA" id="ARBA00022475"/>
    </source>
</evidence>
<dbReference type="Pfam" id="PF00528">
    <property type="entry name" value="BPD_transp_1"/>
    <property type="match status" value="1"/>
</dbReference>
<feature type="transmembrane region" description="Helical" evidence="7">
    <location>
        <begin position="211"/>
        <end position="231"/>
    </location>
</feature>
<evidence type="ECO:0000256" key="4">
    <source>
        <dbReference type="ARBA" id="ARBA00022692"/>
    </source>
</evidence>
<reference evidence="10 11" key="1">
    <citation type="submission" date="2019-01" db="EMBL/GenBank/DDBJ databases">
        <title>Egibacter rhizosphaerae EGI 80759T.</title>
        <authorList>
            <person name="Chen D.-D."/>
            <person name="Tian Y."/>
            <person name="Jiao J.-Y."/>
            <person name="Zhang X.-T."/>
            <person name="Zhang Y.-G."/>
            <person name="Zhang Y."/>
            <person name="Xiao M."/>
            <person name="Shu W.-S."/>
            <person name="Li W.-J."/>
        </authorList>
    </citation>
    <scope>NUCLEOTIDE SEQUENCE [LARGE SCALE GENOMIC DNA]</scope>
    <source>
        <strain evidence="10 11">EGI 80759</strain>
    </source>
</reference>
<proteinExistence type="inferred from homology"/>
<protein>
    <submittedName>
        <fullName evidence="10">ABC transporter permease subunit</fullName>
    </submittedName>
</protein>
<evidence type="ECO:0000256" key="7">
    <source>
        <dbReference type="RuleBase" id="RU363032"/>
    </source>
</evidence>
<feature type="region of interest" description="Disordered" evidence="8">
    <location>
        <begin position="1"/>
        <end position="34"/>
    </location>
</feature>
<feature type="transmembrane region" description="Helical" evidence="7">
    <location>
        <begin position="61"/>
        <end position="82"/>
    </location>
</feature>
<feature type="transmembrane region" description="Helical" evidence="7">
    <location>
        <begin position="237"/>
        <end position="255"/>
    </location>
</feature>
<feature type="transmembrane region" description="Helical" evidence="7">
    <location>
        <begin position="343"/>
        <end position="365"/>
    </location>
</feature>
<dbReference type="Pfam" id="PF12911">
    <property type="entry name" value="OppC_N"/>
    <property type="match status" value="1"/>
</dbReference>
<feature type="transmembrane region" description="Helical" evidence="7">
    <location>
        <begin position="293"/>
        <end position="318"/>
    </location>
</feature>
<evidence type="ECO:0000313" key="11">
    <source>
        <dbReference type="Proteomes" id="UP000291469"/>
    </source>
</evidence>
<feature type="domain" description="ABC transmembrane type-1" evidence="9">
    <location>
        <begin position="172"/>
        <end position="365"/>
    </location>
</feature>
<organism evidence="10 11">
    <name type="scientific">Egibacter rhizosphaerae</name>
    <dbReference type="NCBI Taxonomy" id="1670831"/>
    <lineage>
        <taxon>Bacteria</taxon>
        <taxon>Bacillati</taxon>
        <taxon>Actinomycetota</taxon>
        <taxon>Nitriliruptoria</taxon>
        <taxon>Egibacterales</taxon>
        <taxon>Egibacteraceae</taxon>
        <taxon>Egibacter</taxon>
    </lineage>
</organism>
<dbReference type="OrthoDB" id="8906042at2"/>
<evidence type="ECO:0000256" key="1">
    <source>
        <dbReference type="ARBA" id="ARBA00004651"/>
    </source>
</evidence>
<dbReference type="GO" id="GO:0005886">
    <property type="term" value="C:plasma membrane"/>
    <property type="evidence" value="ECO:0007669"/>
    <property type="project" value="UniProtKB-SubCell"/>
</dbReference>
<dbReference type="InterPro" id="IPR050366">
    <property type="entry name" value="BP-dependent_transpt_permease"/>
</dbReference>
<dbReference type="GO" id="GO:0055085">
    <property type="term" value="P:transmembrane transport"/>
    <property type="evidence" value="ECO:0007669"/>
    <property type="project" value="InterPro"/>
</dbReference>
<comment type="similarity">
    <text evidence="7">Belongs to the binding-protein-dependent transport system permease family.</text>
</comment>
<dbReference type="PROSITE" id="PS50928">
    <property type="entry name" value="ABC_TM1"/>
    <property type="match status" value="1"/>
</dbReference>
<accession>A0A411YKM9</accession>
<evidence type="ECO:0000256" key="2">
    <source>
        <dbReference type="ARBA" id="ARBA00022448"/>
    </source>
</evidence>
<dbReference type="AlphaFoldDB" id="A0A411YKM9"/>
<feature type="compositionally biased region" description="Basic and acidic residues" evidence="8">
    <location>
        <begin position="1"/>
        <end position="12"/>
    </location>
</feature>
<keyword evidence="5 7" id="KW-1133">Transmembrane helix</keyword>
<dbReference type="Proteomes" id="UP000291469">
    <property type="component" value="Chromosome"/>
</dbReference>
<dbReference type="InterPro" id="IPR000515">
    <property type="entry name" value="MetI-like"/>
</dbReference>
<keyword evidence="3" id="KW-1003">Cell membrane</keyword>
<dbReference type="EMBL" id="CP036402">
    <property type="protein sequence ID" value="QBI21752.1"/>
    <property type="molecule type" value="Genomic_DNA"/>
</dbReference>
<feature type="transmembrane region" description="Helical" evidence="7">
    <location>
        <begin position="174"/>
        <end position="199"/>
    </location>
</feature>
<dbReference type="KEGG" id="erz:ER308_20785"/>
<evidence type="ECO:0000259" key="9">
    <source>
        <dbReference type="PROSITE" id="PS50928"/>
    </source>
</evidence>
<keyword evidence="4 7" id="KW-0812">Transmembrane</keyword>
<keyword evidence="6 7" id="KW-0472">Membrane</keyword>
<dbReference type="PANTHER" id="PTHR43386:SF1">
    <property type="entry name" value="D,D-DIPEPTIDE TRANSPORT SYSTEM PERMEASE PROTEIN DDPC-RELATED"/>
    <property type="match status" value="1"/>
</dbReference>
<gene>
    <name evidence="10" type="ORF">ER308_20785</name>
</gene>
<evidence type="ECO:0000256" key="6">
    <source>
        <dbReference type="ARBA" id="ARBA00023136"/>
    </source>
</evidence>
<dbReference type="InterPro" id="IPR035906">
    <property type="entry name" value="MetI-like_sf"/>
</dbReference>
<comment type="subcellular location">
    <subcellularLocation>
        <location evidence="1 7">Cell membrane</location>
        <topology evidence="1 7">Multi-pass membrane protein</topology>
    </subcellularLocation>
</comment>